<evidence type="ECO:0000259" key="1">
    <source>
        <dbReference type="PROSITE" id="PS50089"/>
    </source>
</evidence>
<name>A0A6C0CEW5_9ZZZZ</name>
<dbReference type="AlphaFoldDB" id="A0A6C0CEW5"/>
<dbReference type="InterPro" id="IPR013083">
    <property type="entry name" value="Znf_RING/FYVE/PHD"/>
</dbReference>
<reference evidence="2" key="1">
    <citation type="journal article" date="2020" name="Nature">
        <title>Giant virus diversity and host interactions through global metagenomics.</title>
        <authorList>
            <person name="Schulz F."/>
            <person name="Roux S."/>
            <person name="Paez-Espino D."/>
            <person name="Jungbluth S."/>
            <person name="Walsh D.A."/>
            <person name="Denef V.J."/>
            <person name="McMahon K.D."/>
            <person name="Konstantinidis K.T."/>
            <person name="Eloe-Fadrosh E.A."/>
            <person name="Kyrpides N.C."/>
            <person name="Woyke T."/>
        </authorList>
    </citation>
    <scope>NUCLEOTIDE SEQUENCE</scope>
    <source>
        <strain evidence="2">GVMAG-M-3300020727-4</strain>
    </source>
</reference>
<feature type="domain" description="RING-type" evidence="1">
    <location>
        <begin position="94"/>
        <end position="142"/>
    </location>
</feature>
<proteinExistence type="predicted"/>
<dbReference type="SUPFAM" id="SSF57850">
    <property type="entry name" value="RING/U-box"/>
    <property type="match status" value="1"/>
</dbReference>
<dbReference type="InterPro" id="IPR001841">
    <property type="entry name" value="Znf_RING"/>
</dbReference>
<protein>
    <recommendedName>
        <fullName evidence="1">RING-type domain-containing protein</fullName>
    </recommendedName>
</protein>
<organism evidence="2">
    <name type="scientific">viral metagenome</name>
    <dbReference type="NCBI Taxonomy" id="1070528"/>
    <lineage>
        <taxon>unclassified sequences</taxon>
        <taxon>metagenomes</taxon>
        <taxon>organismal metagenomes</taxon>
    </lineage>
</organism>
<dbReference type="EMBL" id="MN739403">
    <property type="protein sequence ID" value="QHT02971.1"/>
    <property type="molecule type" value="Genomic_DNA"/>
</dbReference>
<accession>A0A6C0CEW5</accession>
<dbReference type="PROSITE" id="PS50089">
    <property type="entry name" value="ZF_RING_2"/>
    <property type="match status" value="1"/>
</dbReference>
<sequence length="149" mass="17472">MSSLNCNGDGTCIKECYCECFNEDTNKYDENCKCGHRHHNGFCYSICCFPIRCRNYKFCNEKVPKWILDSYNGMSANCAIQLGRHEITDIINNCPVCLEDTKMIILKCKHMVCNDCWYQICNKDCFYENTDEIYIPLCPLCRNKNNWTC</sequence>
<dbReference type="Gene3D" id="3.30.40.10">
    <property type="entry name" value="Zinc/RING finger domain, C3HC4 (zinc finger)"/>
    <property type="match status" value="1"/>
</dbReference>
<evidence type="ECO:0000313" key="2">
    <source>
        <dbReference type="EMBL" id="QHT02971.1"/>
    </source>
</evidence>